<protein>
    <submittedName>
        <fullName evidence="3">Uncharacterized protein</fullName>
    </submittedName>
</protein>
<feature type="region of interest" description="Disordered" evidence="1">
    <location>
        <begin position="79"/>
        <end position="162"/>
    </location>
</feature>
<dbReference type="Proteomes" id="UP000674234">
    <property type="component" value="Unassembled WGS sequence"/>
</dbReference>
<feature type="compositionally biased region" description="Low complexity" evidence="1">
    <location>
        <begin position="120"/>
        <end position="135"/>
    </location>
</feature>
<comment type="caution">
    <text evidence="3">The sequence shown here is derived from an EMBL/GenBank/DDBJ whole genome shotgun (WGS) entry which is preliminary data.</text>
</comment>
<dbReference type="AlphaFoldDB" id="A0A940WDL2"/>
<reference evidence="3" key="1">
    <citation type="submission" date="2021-02" db="EMBL/GenBank/DDBJ databases">
        <title>Draft genome sequence of Microbispora sp. RL4-1S isolated from rice leaves in Thailand.</title>
        <authorList>
            <person name="Muangham S."/>
            <person name="Duangmal K."/>
        </authorList>
    </citation>
    <scope>NUCLEOTIDE SEQUENCE</scope>
    <source>
        <strain evidence="3">RL4-1S</strain>
    </source>
</reference>
<sequence>MTRRTLAAAAVAVVAVTAAPGAPAGAVEAVPAVPAAVFPRNEPDLAIRAVTVRPAEPVVGPTGSVRLVVDVAARGADRVDVTLEPGRPESDEGEEPDGPSGPGQDGWGDDEPGQAGGQESGSASPLQPGAGPADGAPGGPEDEGTGDGADDPGGLGPVMTTPVPRLLGVPLAGRRSPSGWAARAVRVPVRAGAAGSGGWETWRFLPQRRLSRRYPSGAWTVTATARNGRGGELAEKTVFYLRRATEIDGARVVRDGRAGVRVSGTLLRVDPLGRVDYRPFPGQRVRLWFRPSGAGEWQPAGSAVTRRDGWFSARARGRVAGVWRAEYPGTTRYARSTSQEKRL</sequence>
<proteinExistence type="predicted"/>
<dbReference type="RefSeq" id="WP_210154909.1">
    <property type="nucleotide sequence ID" value="NZ_JAFCNB010000003.1"/>
</dbReference>
<keyword evidence="2" id="KW-0732">Signal</keyword>
<accession>A0A940WDL2</accession>
<evidence type="ECO:0000256" key="1">
    <source>
        <dbReference type="SAM" id="MobiDB-lite"/>
    </source>
</evidence>
<evidence type="ECO:0000313" key="3">
    <source>
        <dbReference type="EMBL" id="MBP2703609.1"/>
    </source>
</evidence>
<feature type="compositionally biased region" description="Basic and acidic residues" evidence="1">
    <location>
        <begin position="79"/>
        <end position="90"/>
    </location>
</feature>
<gene>
    <name evidence="3" type="ORF">JOL79_07325</name>
</gene>
<keyword evidence="4" id="KW-1185">Reference proteome</keyword>
<name>A0A940WDL2_9ACTN</name>
<organism evidence="3 4">
    <name type="scientific">Microbispora oryzae</name>
    <dbReference type="NCBI Taxonomy" id="2806554"/>
    <lineage>
        <taxon>Bacteria</taxon>
        <taxon>Bacillati</taxon>
        <taxon>Actinomycetota</taxon>
        <taxon>Actinomycetes</taxon>
        <taxon>Streptosporangiales</taxon>
        <taxon>Streptosporangiaceae</taxon>
        <taxon>Microbispora</taxon>
    </lineage>
</organism>
<evidence type="ECO:0000256" key="2">
    <source>
        <dbReference type="SAM" id="SignalP"/>
    </source>
</evidence>
<feature type="compositionally biased region" description="Acidic residues" evidence="1">
    <location>
        <begin position="140"/>
        <end position="150"/>
    </location>
</feature>
<evidence type="ECO:0000313" key="4">
    <source>
        <dbReference type="Proteomes" id="UP000674234"/>
    </source>
</evidence>
<dbReference type="EMBL" id="JAFCNB010000003">
    <property type="protein sequence ID" value="MBP2703609.1"/>
    <property type="molecule type" value="Genomic_DNA"/>
</dbReference>
<feature type="chain" id="PRO_5039129901" evidence="2">
    <location>
        <begin position="25"/>
        <end position="343"/>
    </location>
</feature>
<feature type="signal peptide" evidence="2">
    <location>
        <begin position="1"/>
        <end position="24"/>
    </location>
</feature>